<evidence type="ECO:0000313" key="2">
    <source>
        <dbReference type="Proteomes" id="UP001600039"/>
    </source>
</evidence>
<protein>
    <submittedName>
        <fullName evidence="1">IS3 family transposase</fullName>
    </submittedName>
</protein>
<accession>A0ABW6HLM9</accession>
<keyword evidence="2" id="KW-1185">Reference proteome</keyword>
<name>A0ABW6HLM9_9FLAO</name>
<dbReference type="Proteomes" id="UP001600039">
    <property type="component" value="Unassembled WGS sequence"/>
</dbReference>
<organism evidence="1 2">
    <name type="scientific">Flavobacterium fructosi</name>
    <dbReference type="NCBI Taxonomy" id="3230416"/>
    <lineage>
        <taxon>Bacteria</taxon>
        <taxon>Pseudomonadati</taxon>
        <taxon>Bacteroidota</taxon>
        <taxon>Flavobacteriia</taxon>
        <taxon>Flavobacteriales</taxon>
        <taxon>Flavobacteriaceae</taxon>
        <taxon>Flavobacterium</taxon>
    </lineage>
</organism>
<dbReference type="EMBL" id="JBHZQA010000003">
    <property type="protein sequence ID" value="MFE3847745.1"/>
    <property type="molecule type" value="Genomic_DNA"/>
</dbReference>
<gene>
    <name evidence="1" type="ORF">ACFX5D_07180</name>
</gene>
<proteinExistence type="predicted"/>
<evidence type="ECO:0000313" key="1">
    <source>
        <dbReference type="EMBL" id="MFE3847745.1"/>
    </source>
</evidence>
<dbReference type="RefSeq" id="WP_379857556.1">
    <property type="nucleotide sequence ID" value="NZ_JBHZQA010000003.1"/>
</dbReference>
<sequence>MNLEIFEYIEIWYNRKKRHSGLNYATIEEFNNQINYKNVA</sequence>
<reference evidence="1 2" key="1">
    <citation type="submission" date="2024-06" db="EMBL/GenBank/DDBJ databases">
        <title>Flavobacterium spp. isolated from glacier.</title>
        <authorList>
            <person name="Han D."/>
        </authorList>
    </citation>
    <scope>NUCLEOTIDE SEQUENCE [LARGE SCALE GENOMIC DNA]</scope>
    <source>
        <strain evidence="1 2">LB3P45</strain>
    </source>
</reference>
<comment type="caution">
    <text evidence="1">The sequence shown here is derived from an EMBL/GenBank/DDBJ whole genome shotgun (WGS) entry which is preliminary data.</text>
</comment>